<evidence type="ECO:0000256" key="1">
    <source>
        <dbReference type="SAM" id="Coils"/>
    </source>
</evidence>
<comment type="caution">
    <text evidence="3">The sequence shown here is derived from an EMBL/GenBank/DDBJ whole genome shotgun (WGS) entry which is preliminary data.</text>
</comment>
<evidence type="ECO:0000313" key="3">
    <source>
        <dbReference type="EMBL" id="CAJ1404644.1"/>
    </source>
</evidence>
<feature type="region of interest" description="Disordered" evidence="2">
    <location>
        <begin position="713"/>
        <end position="864"/>
    </location>
</feature>
<evidence type="ECO:0000313" key="4">
    <source>
        <dbReference type="Proteomes" id="UP001178507"/>
    </source>
</evidence>
<organism evidence="3 4">
    <name type="scientific">Effrenium voratum</name>
    <dbReference type="NCBI Taxonomy" id="2562239"/>
    <lineage>
        <taxon>Eukaryota</taxon>
        <taxon>Sar</taxon>
        <taxon>Alveolata</taxon>
        <taxon>Dinophyceae</taxon>
        <taxon>Suessiales</taxon>
        <taxon>Symbiodiniaceae</taxon>
        <taxon>Effrenium</taxon>
    </lineage>
</organism>
<dbReference type="Proteomes" id="UP001178507">
    <property type="component" value="Unassembled WGS sequence"/>
</dbReference>
<feature type="compositionally biased region" description="Low complexity" evidence="2">
    <location>
        <begin position="843"/>
        <end position="852"/>
    </location>
</feature>
<gene>
    <name evidence="3" type="ORF">EVOR1521_LOCUS27051</name>
</gene>
<sequence>MPNQRLLCDISRSGQLLELGVDPLARPDLKSLGVQTETSSWTAWSEQLPHAGAGLDAESLEGDGLRRQAAAGQVLRLATGLLGLELHEKPNCWAEVWLNFQGSKLLPQLGLEAENAQREIKRTQVEWQQKVLSHLKASKVSSRVEQPEGFEEHLELADFALKRITHAVNILQNPRQERALILEQYTEGRVEEVCQDLSQWLERLALAVSVYHVHLLDLESDNRRCGSKVTQLESKLKETQLERDDARRRFLEMEAKWSEEKMKRRAEALFGVKTTDENPKIYSQSEVDDFYDQWKKEQVDPLLEEIKSLRKAQRDLMAKMQAMKQNQSTSRVVEDLNLLGQKEVTLLQSALAAASQRSYGDLGRLLTRLGDTLATGSFHELPEIVRAIQALPLTEPLEMAETGSQVEDNTRVGKEELEQLQLGLKAAGPHVPPELGTLLQQLGQNMAEGAEMKKVVASIQRLPVAPREVLAAPARPEVRSFGTNTTQAVVLPSKPAQEKEAVPEHVDSRDFEGELRRLREQLEAQILAAQKEAEKQRLRAEEALKRLEEEMKKAEQLIAELRRKLKELEALLQKAGLGKQVAELFAQAGLADFLKGRDVFERLYRDALRRMRSQAEVQARLTEESSQLFLRTLQDLSSHPLVAVDAAMELHAGQLPLQVLRFLPPEMEGDSAQLVPSQPEKGRPVRFKTTSALVDEPLHLEVKQLTRAATTEVRITRCEPSRSPSPPTTLGGNGGRSMPRGTSPETMQKTRSLPGRAPEILRQASKGGASERSDSGSPSRASLARPLAAAHWPLGAKEEEEDSGGPMAVEGHSNFLRAGSEESSPSRSSPSPAREAHHEAHTAHTAYGAHPAQPAKPAQRPSAARYLDDLPLLAVSAIGPRPAGPSQLLPKKEKRGGQKRSSDVLRSAGSLAMPGSLGSVLR</sequence>
<proteinExistence type="predicted"/>
<feature type="compositionally biased region" description="Low complexity" evidence="2">
    <location>
        <begin position="777"/>
        <end position="790"/>
    </location>
</feature>
<feature type="coiled-coil region" evidence="1">
    <location>
        <begin position="512"/>
        <end position="578"/>
    </location>
</feature>
<feature type="region of interest" description="Disordered" evidence="2">
    <location>
        <begin position="876"/>
        <end position="922"/>
    </location>
</feature>
<reference evidence="3" key="1">
    <citation type="submission" date="2023-08" db="EMBL/GenBank/DDBJ databases">
        <authorList>
            <person name="Chen Y."/>
            <person name="Shah S."/>
            <person name="Dougan E. K."/>
            <person name="Thang M."/>
            <person name="Chan C."/>
        </authorList>
    </citation>
    <scope>NUCLEOTIDE SEQUENCE</scope>
</reference>
<dbReference type="EMBL" id="CAUJNA010003550">
    <property type="protein sequence ID" value="CAJ1404644.1"/>
    <property type="molecule type" value="Genomic_DNA"/>
</dbReference>
<dbReference type="AlphaFoldDB" id="A0AA36NFQ0"/>
<feature type="compositionally biased region" description="Low complexity" evidence="2">
    <location>
        <begin position="817"/>
        <end position="833"/>
    </location>
</feature>
<keyword evidence="4" id="KW-1185">Reference proteome</keyword>
<feature type="coiled-coil region" evidence="1">
    <location>
        <begin position="229"/>
        <end position="256"/>
    </location>
</feature>
<protein>
    <submittedName>
        <fullName evidence="3">Uncharacterized protein</fullName>
    </submittedName>
</protein>
<evidence type="ECO:0000256" key="2">
    <source>
        <dbReference type="SAM" id="MobiDB-lite"/>
    </source>
</evidence>
<accession>A0AA36NFQ0</accession>
<keyword evidence="1" id="KW-0175">Coiled coil</keyword>
<name>A0AA36NFQ0_9DINO</name>